<evidence type="ECO:0000313" key="3">
    <source>
        <dbReference type="EMBL" id="CAB4994047.1"/>
    </source>
</evidence>
<comment type="cofactor">
    <cofactor evidence="1">
        <name>pyridoxal 5'-phosphate</name>
        <dbReference type="ChEBI" id="CHEBI:597326"/>
    </cofactor>
</comment>
<evidence type="ECO:0000256" key="1">
    <source>
        <dbReference type="ARBA" id="ARBA00001933"/>
    </source>
</evidence>
<organism evidence="3">
    <name type="scientific">freshwater metagenome</name>
    <dbReference type="NCBI Taxonomy" id="449393"/>
    <lineage>
        <taxon>unclassified sequences</taxon>
        <taxon>metagenomes</taxon>
        <taxon>ecological metagenomes</taxon>
    </lineage>
</organism>
<reference evidence="3" key="1">
    <citation type="submission" date="2020-05" db="EMBL/GenBank/DDBJ databases">
        <authorList>
            <person name="Chiriac C."/>
            <person name="Salcher M."/>
            <person name="Ghai R."/>
            <person name="Kavagutti S V."/>
        </authorList>
    </citation>
    <scope>NUCLEOTIDE SEQUENCE</scope>
</reference>
<name>A0A6J7NLS0_9ZZZZ</name>
<dbReference type="InterPro" id="IPR000192">
    <property type="entry name" value="Aminotrans_V_dom"/>
</dbReference>
<dbReference type="PANTHER" id="PTHR11601">
    <property type="entry name" value="CYSTEINE DESULFURYLASE FAMILY MEMBER"/>
    <property type="match status" value="1"/>
</dbReference>
<gene>
    <name evidence="3" type="ORF">UFOPK4010_00779</name>
</gene>
<dbReference type="Gene3D" id="3.90.1150.10">
    <property type="entry name" value="Aspartate Aminotransferase, domain 1"/>
    <property type="match status" value="1"/>
</dbReference>
<dbReference type="SUPFAM" id="SSF53383">
    <property type="entry name" value="PLP-dependent transferases"/>
    <property type="match status" value="1"/>
</dbReference>
<dbReference type="Pfam" id="PF00266">
    <property type="entry name" value="Aminotran_5"/>
    <property type="match status" value="1"/>
</dbReference>
<sequence>MALENFKPEDRTIRRYNEQIRTAVKSAIPDAIIAGNLDTAMPHLVSLVFPGTNGEEILRELASKGFAVDSGSACTAMNLQPSHVLAAMGLPTYGNIRIAIHSESSEAEISSLINALLNAVQSQRQR</sequence>
<accession>A0A6J7NLS0</accession>
<dbReference type="AlphaFoldDB" id="A0A6J7NLS0"/>
<feature type="domain" description="Aminotransferase class V" evidence="2">
    <location>
        <begin position="28"/>
        <end position="112"/>
    </location>
</feature>
<dbReference type="PANTHER" id="PTHR11601:SF34">
    <property type="entry name" value="CYSTEINE DESULFURASE"/>
    <property type="match status" value="1"/>
</dbReference>
<proteinExistence type="predicted"/>
<protein>
    <submittedName>
        <fullName evidence="3">Unannotated protein</fullName>
    </submittedName>
</protein>
<dbReference type="InterPro" id="IPR015422">
    <property type="entry name" value="PyrdxlP-dep_Trfase_small"/>
</dbReference>
<evidence type="ECO:0000259" key="2">
    <source>
        <dbReference type="Pfam" id="PF00266"/>
    </source>
</evidence>
<dbReference type="EMBL" id="CAFBOU010000059">
    <property type="protein sequence ID" value="CAB4994047.1"/>
    <property type="molecule type" value="Genomic_DNA"/>
</dbReference>
<dbReference type="InterPro" id="IPR015424">
    <property type="entry name" value="PyrdxlP-dep_Trfase"/>
</dbReference>